<reference evidence="1" key="1">
    <citation type="journal article" date="2023" name="G3 (Bethesda)">
        <title>A reference genome for the long-term kleptoplast-retaining sea slug Elysia crispata morphotype clarki.</title>
        <authorList>
            <person name="Eastman K.E."/>
            <person name="Pendleton A.L."/>
            <person name="Shaikh M.A."/>
            <person name="Suttiyut T."/>
            <person name="Ogas R."/>
            <person name="Tomko P."/>
            <person name="Gavelis G."/>
            <person name="Widhalm J.R."/>
            <person name="Wisecaver J.H."/>
        </authorList>
    </citation>
    <scope>NUCLEOTIDE SEQUENCE</scope>
    <source>
        <strain evidence="1">ECLA1</strain>
    </source>
</reference>
<protein>
    <submittedName>
        <fullName evidence="1">Uncharacterized protein</fullName>
    </submittedName>
</protein>
<dbReference type="EMBL" id="JAWDGP010000619">
    <property type="protein sequence ID" value="KAK3798894.1"/>
    <property type="molecule type" value="Genomic_DNA"/>
</dbReference>
<organism evidence="1 2">
    <name type="scientific">Elysia crispata</name>
    <name type="common">lettuce slug</name>
    <dbReference type="NCBI Taxonomy" id="231223"/>
    <lineage>
        <taxon>Eukaryota</taxon>
        <taxon>Metazoa</taxon>
        <taxon>Spiralia</taxon>
        <taxon>Lophotrochozoa</taxon>
        <taxon>Mollusca</taxon>
        <taxon>Gastropoda</taxon>
        <taxon>Heterobranchia</taxon>
        <taxon>Euthyneura</taxon>
        <taxon>Panpulmonata</taxon>
        <taxon>Sacoglossa</taxon>
        <taxon>Placobranchoidea</taxon>
        <taxon>Plakobranchidae</taxon>
        <taxon>Elysia</taxon>
    </lineage>
</organism>
<proteinExistence type="predicted"/>
<keyword evidence="2" id="KW-1185">Reference proteome</keyword>
<dbReference type="Proteomes" id="UP001283361">
    <property type="component" value="Unassembled WGS sequence"/>
</dbReference>
<evidence type="ECO:0000313" key="2">
    <source>
        <dbReference type="Proteomes" id="UP001283361"/>
    </source>
</evidence>
<name>A0AAE1B2Y8_9GAST</name>
<comment type="caution">
    <text evidence="1">The sequence shown here is derived from an EMBL/GenBank/DDBJ whole genome shotgun (WGS) entry which is preliminary data.</text>
</comment>
<dbReference type="AlphaFoldDB" id="A0AAE1B2Y8"/>
<gene>
    <name evidence="1" type="ORF">RRG08_050273</name>
</gene>
<evidence type="ECO:0000313" key="1">
    <source>
        <dbReference type="EMBL" id="KAK3798894.1"/>
    </source>
</evidence>
<accession>A0AAE1B2Y8</accession>
<sequence>MDYRSQQSKLYSAKTIEDGFQKQLASMDIGNWYSTEVMKCELGSGEGTDSPLNRLNQVLSSPYKRTSKTSPCQYFAETGILARTVLEQGAVVAVVCPVAVVETGRLYNNILPTDEMADREDRQKVESLCTT</sequence>